<evidence type="ECO:0000313" key="2">
    <source>
        <dbReference type="Proteomes" id="UP000199544"/>
    </source>
</evidence>
<proteinExistence type="predicted"/>
<dbReference type="OrthoDB" id="184570at2"/>
<dbReference type="Proteomes" id="UP000199544">
    <property type="component" value="Unassembled WGS sequence"/>
</dbReference>
<name>A0A1H0BU36_9BACL</name>
<organism evidence="1 2">
    <name type="scientific">Fictibacillus solisalsi</name>
    <dbReference type="NCBI Taxonomy" id="459525"/>
    <lineage>
        <taxon>Bacteria</taxon>
        <taxon>Bacillati</taxon>
        <taxon>Bacillota</taxon>
        <taxon>Bacilli</taxon>
        <taxon>Bacillales</taxon>
        <taxon>Fictibacillaceae</taxon>
        <taxon>Fictibacillus</taxon>
    </lineage>
</organism>
<keyword evidence="2" id="KW-1185">Reference proteome</keyword>
<dbReference type="Pfam" id="PF18780">
    <property type="entry name" value="HNH_repeat"/>
    <property type="match status" value="2"/>
</dbReference>
<dbReference type="InterPro" id="IPR041025">
    <property type="entry name" value="HNH_repeat"/>
</dbReference>
<sequence length="190" mass="21648">MNKYSDEELLVTLRKAAAECGGSLSIIKYRELGWLPSDKTYSNRFGSWSNALKQAGIGQTNAKFAKSYSREEIIKRLQHYYQENAYSITYNLYKEKNYSPTLNTIRKRFGTWNRALKAAGIPINREVAEKYTKQQVIRALQRGAGDQAYITVQEYVKKGIRPSIDTVHGLFGSWSNATRAAGLYKKNKDA</sequence>
<gene>
    <name evidence="1" type="ORF">SAMN04488137_4672</name>
</gene>
<protein>
    <submittedName>
        <fullName evidence="1">Uncharacterized protein</fullName>
    </submittedName>
</protein>
<dbReference type="RefSeq" id="WP_090238920.1">
    <property type="nucleotide sequence ID" value="NZ_FNHW01000005.1"/>
</dbReference>
<reference evidence="2" key="1">
    <citation type="submission" date="2016-10" db="EMBL/GenBank/DDBJ databases">
        <authorList>
            <person name="Varghese N."/>
            <person name="Submissions S."/>
        </authorList>
    </citation>
    <scope>NUCLEOTIDE SEQUENCE [LARGE SCALE GENOMIC DNA]</scope>
    <source>
        <strain evidence="2">CGMCC 1.6854</strain>
    </source>
</reference>
<dbReference type="EMBL" id="FNHW01000005">
    <property type="protein sequence ID" value="SDN49095.1"/>
    <property type="molecule type" value="Genomic_DNA"/>
</dbReference>
<evidence type="ECO:0000313" key="1">
    <source>
        <dbReference type="EMBL" id="SDN49095.1"/>
    </source>
</evidence>
<accession>A0A1H0BU36</accession>
<dbReference type="AlphaFoldDB" id="A0A1H0BU36"/>